<dbReference type="Pfam" id="PF00590">
    <property type="entry name" value="TP_methylase"/>
    <property type="match status" value="1"/>
</dbReference>
<dbReference type="InterPro" id="IPR050161">
    <property type="entry name" value="Siro_Cobalamin_biosynth"/>
</dbReference>
<dbReference type="RefSeq" id="WP_195388667.1">
    <property type="nucleotide sequence ID" value="NZ_JADNGL010000012.1"/>
</dbReference>
<evidence type="ECO:0000256" key="2">
    <source>
        <dbReference type="ARBA" id="ARBA00022603"/>
    </source>
</evidence>
<dbReference type="GO" id="GO:0004851">
    <property type="term" value="F:uroporphyrin-III C-methyltransferase activity"/>
    <property type="evidence" value="ECO:0007669"/>
    <property type="project" value="UniProtKB-EC"/>
</dbReference>
<dbReference type="InterPro" id="IPR036108">
    <property type="entry name" value="4pyrrol_syn_uPrphyn_synt_sf"/>
</dbReference>
<proteinExistence type="inferred from homology"/>
<evidence type="ECO:0000259" key="8">
    <source>
        <dbReference type="Pfam" id="PF02602"/>
    </source>
</evidence>
<dbReference type="InterPro" id="IPR014777">
    <property type="entry name" value="4pyrrole_Mease_sub1"/>
</dbReference>
<comment type="similarity">
    <text evidence="6">Belongs to the precorrin methyltransferase family.</text>
</comment>
<evidence type="ECO:0000313" key="9">
    <source>
        <dbReference type="EMBL" id="MCQ5152971.1"/>
    </source>
</evidence>
<dbReference type="PANTHER" id="PTHR45790">
    <property type="entry name" value="SIROHEME SYNTHASE-RELATED"/>
    <property type="match status" value="1"/>
</dbReference>
<dbReference type="Gene3D" id="3.40.1010.10">
    <property type="entry name" value="Cobalt-precorrin-4 Transmethylase, Domain 1"/>
    <property type="match status" value="1"/>
</dbReference>
<dbReference type="FunFam" id="3.40.1010.10:FF:000001">
    <property type="entry name" value="Siroheme synthase"/>
    <property type="match status" value="1"/>
</dbReference>
<sequence>MSGRVIVAGAGCGDYDLITMRGYEALKSCDVVIYDSLIDSRLLDFCKDGAEKICVGKRAGRHSSTQEEINTLLVEKAAEGGVVLRLKGGDPFVFGRGGEEITALKAAGIPYSLIPGVTSSVAVPELAGIPVSHRGLSRSFHVITGHTANDLLPEHFESYAKCGGTLIFLMGLRNLPEIAGRLIENGMGENTPAAVISKGATPEQRAVKGCLGDIAEKVKREDLPAPAVIIVGETAGLDLSPTYLPPLYGVSVAVTATKGLSRRLIKSLNALGAYAHRCGGFELRELNDEVTEKAFSRLSEGFYSHIALTSPNGAEIFLKRLRESRIDIRKLSGVKIAVIGKGTGAKLEKAGLYADIMPEKFNSVALGNTLSDTLTCEDRLLIVRSSEGSAELVKPLAEKGLNFDDVHIYEPVYSTGEKIDDDYAVFASAGGVRSFFHGGGSLSENTKCISIGEVTAAELKKYGINGPLLPTESTAEGIIQKILSDK</sequence>
<dbReference type="SUPFAM" id="SSF69618">
    <property type="entry name" value="HemD-like"/>
    <property type="match status" value="1"/>
</dbReference>
<dbReference type="Pfam" id="PF02602">
    <property type="entry name" value="HEM4"/>
    <property type="match status" value="1"/>
</dbReference>
<dbReference type="CDD" id="cd06578">
    <property type="entry name" value="HemD"/>
    <property type="match status" value="1"/>
</dbReference>
<dbReference type="InterPro" id="IPR035996">
    <property type="entry name" value="4pyrrol_Methylase_sf"/>
</dbReference>
<gene>
    <name evidence="9" type="primary">cobA</name>
    <name evidence="9" type="ORF">NE632_06580</name>
    <name evidence="10" type="ORF">PNU62_08345</name>
</gene>
<dbReference type="EMBL" id="JANGCN010000011">
    <property type="protein sequence ID" value="MCQ5152971.1"/>
    <property type="molecule type" value="Genomic_DNA"/>
</dbReference>
<dbReference type="GO" id="GO:0032259">
    <property type="term" value="P:methylation"/>
    <property type="evidence" value="ECO:0007669"/>
    <property type="project" value="UniProtKB-KW"/>
</dbReference>
<dbReference type="GO" id="GO:0004852">
    <property type="term" value="F:uroporphyrinogen-III synthase activity"/>
    <property type="evidence" value="ECO:0007669"/>
    <property type="project" value="InterPro"/>
</dbReference>
<dbReference type="GO" id="GO:0019354">
    <property type="term" value="P:siroheme biosynthetic process"/>
    <property type="evidence" value="ECO:0007669"/>
    <property type="project" value="InterPro"/>
</dbReference>
<dbReference type="PROSITE" id="PS00840">
    <property type="entry name" value="SUMT_2"/>
    <property type="match status" value="1"/>
</dbReference>
<dbReference type="InterPro" id="IPR014776">
    <property type="entry name" value="4pyrrole_Mease_sub2"/>
</dbReference>
<comment type="caution">
    <text evidence="9">The sequence shown here is derived from an EMBL/GenBank/DDBJ whole genome shotgun (WGS) entry which is preliminary data.</text>
</comment>
<evidence type="ECO:0000259" key="7">
    <source>
        <dbReference type="Pfam" id="PF00590"/>
    </source>
</evidence>
<dbReference type="Gene3D" id="3.30.950.10">
    <property type="entry name" value="Methyltransferase, Cobalt-precorrin-4 Transmethylase, Domain 2"/>
    <property type="match status" value="1"/>
</dbReference>
<dbReference type="EMBL" id="JAQMLV010000010">
    <property type="protein sequence ID" value="MDB8745021.1"/>
    <property type="molecule type" value="Genomic_DNA"/>
</dbReference>
<dbReference type="InterPro" id="IPR003043">
    <property type="entry name" value="Uropor_MeTrfase_CS"/>
</dbReference>
<feature type="domain" description="Tetrapyrrole methylase" evidence="7">
    <location>
        <begin position="4"/>
        <end position="214"/>
    </location>
</feature>
<evidence type="ECO:0000313" key="11">
    <source>
        <dbReference type="Proteomes" id="UP001206236"/>
    </source>
</evidence>
<accession>A0AAW5KIS2</accession>
<evidence type="ECO:0000313" key="10">
    <source>
        <dbReference type="EMBL" id="MDB8745021.1"/>
    </source>
</evidence>
<protein>
    <recommendedName>
        <fullName evidence="1">uroporphyrinogen-III C-methyltransferase</fullName>
        <ecNumber evidence="1">2.1.1.107</ecNumber>
    </recommendedName>
</protein>
<keyword evidence="5" id="KW-0627">Porphyrin biosynthesis</keyword>
<keyword evidence="4" id="KW-0949">S-adenosyl-L-methionine</keyword>
<evidence type="ECO:0000256" key="6">
    <source>
        <dbReference type="RuleBase" id="RU003960"/>
    </source>
</evidence>
<dbReference type="Gene3D" id="3.40.50.10090">
    <property type="match status" value="2"/>
</dbReference>
<feature type="domain" description="Tetrapyrrole biosynthesis uroporphyrinogen III synthase" evidence="8">
    <location>
        <begin position="265"/>
        <end position="480"/>
    </location>
</feature>
<evidence type="ECO:0000256" key="5">
    <source>
        <dbReference type="ARBA" id="ARBA00023244"/>
    </source>
</evidence>
<evidence type="ECO:0000256" key="1">
    <source>
        <dbReference type="ARBA" id="ARBA00012162"/>
    </source>
</evidence>
<dbReference type="AlphaFoldDB" id="A0AAW5KIS2"/>
<organism evidence="9 11">
    <name type="scientific">Ruminococcus bicirculans</name>
    <name type="common">ex Wegman et al. 2014</name>
    <dbReference type="NCBI Taxonomy" id="1160721"/>
    <lineage>
        <taxon>Bacteria</taxon>
        <taxon>Bacillati</taxon>
        <taxon>Bacillota</taxon>
        <taxon>Clostridia</taxon>
        <taxon>Eubacteriales</taxon>
        <taxon>Oscillospiraceae</taxon>
        <taxon>Ruminococcus</taxon>
    </lineage>
</organism>
<reference evidence="10" key="2">
    <citation type="submission" date="2023-01" db="EMBL/GenBank/DDBJ databases">
        <title>Human gut microbiome strain richness.</title>
        <authorList>
            <person name="Chen-Liaw A."/>
        </authorList>
    </citation>
    <scope>NUCLEOTIDE SEQUENCE</scope>
    <source>
        <strain evidence="10">1001275st1_F4_1001275B_160808</strain>
    </source>
</reference>
<dbReference type="Proteomes" id="UP001206236">
    <property type="component" value="Unassembled WGS sequence"/>
</dbReference>
<dbReference type="CDD" id="cd11642">
    <property type="entry name" value="SUMT"/>
    <property type="match status" value="1"/>
</dbReference>
<dbReference type="InterPro" id="IPR006366">
    <property type="entry name" value="CobA/CysG_C"/>
</dbReference>
<dbReference type="PANTHER" id="PTHR45790:SF3">
    <property type="entry name" value="S-ADENOSYL-L-METHIONINE-DEPENDENT UROPORPHYRINOGEN III METHYLTRANSFERASE, CHLOROPLASTIC"/>
    <property type="match status" value="1"/>
</dbReference>
<dbReference type="InterPro" id="IPR003754">
    <property type="entry name" value="4pyrrol_synth_uPrphyn_synth"/>
</dbReference>
<reference evidence="9" key="1">
    <citation type="submission" date="2022-06" db="EMBL/GenBank/DDBJ databases">
        <title>Isolation of gut microbiota from human fecal samples.</title>
        <authorList>
            <person name="Pamer E.G."/>
            <person name="Barat B."/>
            <person name="Waligurski E."/>
            <person name="Medina S."/>
            <person name="Paddock L."/>
            <person name="Mostad J."/>
        </authorList>
    </citation>
    <scope>NUCLEOTIDE SEQUENCE</scope>
    <source>
        <strain evidence="9">DFI.5.57</strain>
    </source>
</reference>
<dbReference type="SUPFAM" id="SSF53790">
    <property type="entry name" value="Tetrapyrrole methylase"/>
    <property type="match status" value="1"/>
</dbReference>
<dbReference type="Proteomes" id="UP001211015">
    <property type="component" value="Unassembled WGS sequence"/>
</dbReference>
<evidence type="ECO:0000256" key="4">
    <source>
        <dbReference type="ARBA" id="ARBA00022691"/>
    </source>
</evidence>
<keyword evidence="3 6" id="KW-0808">Transferase</keyword>
<dbReference type="EC" id="2.1.1.107" evidence="1"/>
<name>A0AAW5KIS2_9FIRM</name>
<keyword evidence="2 6" id="KW-0489">Methyltransferase</keyword>
<dbReference type="FunFam" id="3.30.950.10:FF:000001">
    <property type="entry name" value="Siroheme synthase"/>
    <property type="match status" value="1"/>
</dbReference>
<dbReference type="NCBIfam" id="NF004790">
    <property type="entry name" value="PRK06136.1"/>
    <property type="match status" value="1"/>
</dbReference>
<dbReference type="NCBIfam" id="TIGR01469">
    <property type="entry name" value="cobA_cysG_Cterm"/>
    <property type="match status" value="1"/>
</dbReference>
<evidence type="ECO:0000256" key="3">
    <source>
        <dbReference type="ARBA" id="ARBA00022679"/>
    </source>
</evidence>
<dbReference type="InterPro" id="IPR000878">
    <property type="entry name" value="4pyrrol_Mease"/>
</dbReference>